<evidence type="ECO:0000313" key="2">
    <source>
        <dbReference type="EMBL" id="MBR7833147.1"/>
    </source>
</evidence>
<organism evidence="2 3">
    <name type="scientific">Actinospica durhamensis</name>
    <dbReference type="NCBI Taxonomy" id="1508375"/>
    <lineage>
        <taxon>Bacteria</taxon>
        <taxon>Bacillati</taxon>
        <taxon>Actinomycetota</taxon>
        <taxon>Actinomycetes</taxon>
        <taxon>Catenulisporales</taxon>
        <taxon>Actinospicaceae</taxon>
        <taxon>Actinospica</taxon>
    </lineage>
</organism>
<feature type="domain" description="Luciferase-like" evidence="1">
    <location>
        <begin position="8"/>
        <end position="72"/>
    </location>
</feature>
<dbReference type="Pfam" id="PF00296">
    <property type="entry name" value="Bac_luciferase"/>
    <property type="match status" value="1"/>
</dbReference>
<comment type="caution">
    <text evidence="2">The sequence shown here is derived from an EMBL/GenBank/DDBJ whole genome shotgun (WGS) entry which is preliminary data.</text>
</comment>
<dbReference type="InterPro" id="IPR036661">
    <property type="entry name" value="Luciferase-like_sf"/>
</dbReference>
<dbReference type="EMBL" id="JAGSOG010000023">
    <property type="protein sequence ID" value="MBR7833147.1"/>
    <property type="molecule type" value="Genomic_DNA"/>
</dbReference>
<protein>
    <submittedName>
        <fullName evidence="2">LLM class flavin-dependent oxidoreductase</fullName>
    </submittedName>
</protein>
<dbReference type="GO" id="GO:0016705">
    <property type="term" value="F:oxidoreductase activity, acting on paired donors, with incorporation or reduction of molecular oxygen"/>
    <property type="evidence" value="ECO:0007669"/>
    <property type="project" value="InterPro"/>
</dbReference>
<dbReference type="AlphaFoldDB" id="A0A941EKA5"/>
<dbReference type="Proteomes" id="UP000675781">
    <property type="component" value="Unassembled WGS sequence"/>
</dbReference>
<dbReference type="Gene3D" id="3.20.20.30">
    <property type="entry name" value="Luciferase-like domain"/>
    <property type="match status" value="2"/>
</dbReference>
<name>A0A941EKA5_9ACTN</name>
<keyword evidence="3" id="KW-1185">Reference proteome</keyword>
<accession>A0A941EKA5</accession>
<reference evidence="2" key="1">
    <citation type="submission" date="2021-04" db="EMBL/GenBank/DDBJ databases">
        <title>Genome based classification of Actinospica acidithermotolerans sp. nov., an actinobacterium isolated from an Indonesian hot spring.</title>
        <authorList>
            <person name="Kusuma A.B."/>
            <person name="Putra K.E."/>
            <person name="Nafisah S."/>
            <person name="Loh J."/>
            <person name="Nouioui I."/>
            <person name="Goodfellow M."/>
        </authorList>
    </citation>
    <scope>NUCLEOTIDE SEQUENCE</scope>
    <source>
        <strain evidence="2">CSCA 57</strain>
    </source>
</reference>
<dbReference type="InterPro" id="IPR011251">
    <property type="entry name" value="Luciferase-like_dom"/>
</dbReference>
<dbReference type="SUPFAM" id="SSF51679">
    <property type="entry name" value="Bacterial luciferase-like"/>
    <property type="match status" value="2"/>
</dbReference>
<sequence length="179" mass="18991">MTQSAGNLVDETVRLTRQAAELGLRSAWLGQRMDFDSVALAGIAGREVPGIAVGTSAVPIFARHPILVSSQAQRAGRGAPRIAALVPGLVTTDLDTAREAAAAATAFYDQVPSYQRMTELAGASRTSELVTFGDEQAVATVVQDYFDAGATEVIFTETNLLGEEARLRTWRLLGELARG</sequence>
<evidence type="ECO:0000259" key="1">
    <source>
        <dbReference type="Pfam" id="PF00296"/>
    </source>
</evidence>
<evidence type="ECO:0000313" key="3">
    <source>
        <dbReference type="Proteomes" id="UP000675781"/>
    </source>
</evidence>
<gene>
    <name evidence="2" type="ORF">KDL01_07720</name>
</gene>
<proteinExistence type="predicted"/>